<evidence type="ECO:0000313" key="5">
    <source>
        <dbReference type="EMBL" id="MDR7363757.1"/>
    </source>
</evidence>
<keyword evidence="1 2" id="KW-0238">DNA-binding</keyword>
<feature type="domain" description="HTH tetR-type" evidence="4">
    <location>
        <begin position="29"/>
        <end position="89"/>
    </location>
</feature>
<evidence type="ECO:0000259" key="4">
    <source>
        <dbReference type="PROSITE" id="PS50977"/>
    </source>
</evidence>
<dbReference type="RefSeq" id="WP_310304529.1">
    <property type="nucleotide sequence ID" value="NZ_BAAAPS010000005.1"/>
</dbReference>
<accession>A0ABU2BZC2</accession>
<protein>
    <submittedName>
        <fullName evidence="5">AcrR family transcriptional regulator</fullName>
    </submittedName>
</protein>
<dbReference type="PANTHER" id="PTHR30055:SF226">
    <property type="entry name" value="HTH-TYPE TRANSCRIPTIONAL REGULATOR PKSA"/>
    <property type="match status" value="1"/>
</dbReference>
<evidence type="ECO:0000256" key="1">
    <source>
        <dbReference type="ARBA" id="ARBA00023125"/>
    </source>
</evidence>
<dbReference type="PANTHER" id="PTHR30055">
    <property type="entry name" value="HTH-TYPE TRANSCRIPTIONAL REGULATOR RUTR"/>
    <property type="match status" value="1"/>
</dbReference>
<dbReference type="PRINTS" id="PR00455">
    <property type="entry name" value="HTHTETR"/>
</dbReference>
<dbReference type="PROSITE" id="PS50977">
    <property type="entry name" value="HTH_TETR_2"/>
    <property type="match status" value="1"/>
</dbReference>
<dbReference type="EMBL" id="JAVDYG010000001">
    <property type="protein sequence ID" value="MDR7363757.1"/>
    <property type="molecule type" value="Genomic_DNA"/>
</dbReference>
<dbReference type="InterPro" id="IPR009057">
    <property type="entry name" value="Homeodomain-like_sf"/>
</dbReference>
<gene>
    <name evidence="5" type="ORF">J2S63_003310</name>
</gene>
<evidence type="ECO:0000256" key="3">
    <source>
        <dbReference type="SAM" id="MobiDB-lite"/>
    </source>
</evidence>
<dbReference type="SUPFAM" id="SSF46689">
    <property type="entry name" value="Homeodomain-like"/>
    <property type="match status" value="1"/>
</dbReference>
<dbReference type="InterPro" id="IPR041674">
    <property type="entry name" value="TetR_C_22"/>
</dbReference>
<dbReference type="Pfam" id="PF17928">
    <property type="entry name" value="TetR_C_22"/>
    <property type="match status" value="1"/>
</dbReference>
<feature type="region of interest" description="Disordered" evidence="3">
    <location>
        <begin position="1"/>
        <end position="27"/>
    </location>
</feature>
<comment type="caution">
    <text evidence="5">The sequence shown here is derived from an EMBL/GenBank/DDBJ whole genome shotgun (WGS) entry which is preliminary data.</text>
</comment>
<proteinExistence type="predicted"/>
<feature type="DNA-binding region" description="H-T-H motif" evidence="2">
    <location>
        <begin position="52"/>
        <end position="71"/>
    </location>
</feature>
<dbReference type="InterPro" id="IPR050109">
    <property type="entry name" value="HTH-type_TetR-like_transc_reg"/>
</dbReference>
<organism evidence="5 6">
    <name type="scientific">Nocardioides marmoribigeumensis</name>
    <dbReference type="NCBI Taxonomy" id="433649"/>
    <lineage>
        <taxon>Bacteria</taxon>
        <taxon>Bacillati</taxon>
        <taxon>Actinomycetota</taxon>
        <taxon>Actinomycetes</taxon>
        <taxon>Propionibacteriales</taxon>
        <taxon>Nocardioidaceae</taxon>
        <taxon>Nocardioides</taxon>
    </lineage>
</organism>
<keyword evidence="6" id="KW-1185">Reference proteome</keyword>
<dbReference type="Pfam" id="PF00440">
    <property type="entry name" value="TetR_N"/>
    <property type="match status" value="1"/>
</dbReference>
<name>A0ABU2BZC2_9ACTN</name>
<feature type="compositionally biased region" description="Basic and acidic residues" evidence="3">
    <location>
        <begin position="15"/>
        <end position="27"/>
    </location>
</feature>
<dbReference type="InterPro" id="IPR001647">
    <property type="entry name" value="HTH_TetR"/>
</dbReference>
<sequence>MTPPTSETAPAVDPGEPRMRRVPQQERSRRRVEAILDAAARIVVAEGVDAVGTRSIADLAGVPVASLYQYFADKDDILLALVERDMAEMDERVAAHVGALRRISLESLVEATISAFTQVYAERPAFVMIYLRGRTNQAIRDYGRDHNRKVAAMLFGFAADLGLTMPEVTVLIAELAVEMGDRLFQLAYEETLEGDPAIISEAVTLLTTYLQRYATPAGLTGIEV</sequence>
<evidence type="ECO:0000256" key="2">
    <source>
        <dbReference type="PROSITE-ProRule" id="PRU00335"/>
    </source>
</evidence>
<reference evidence="5 6" key="1">
    <citation type="submission" date="2023-07" db="EMBL/GenBank/DDBJ databases">
        <title>Sequencing the genomes of 1000 actinobacteria strains.</title>
        <authorList>
            <person name="Klenk H.-P."/>
        </authorList>
    </citation>
    <scope>NUCLEOTIDE SEQUENCE [LARGE SCALE GENOMIC DNA]</scope>
    <source>
        <strain evidence="5 6">DSM 19426</strain>
    </source>
</reference>
<dbReference type="Gene3D" id="1.10.357.10">
    <property type="entry name" value="Tetracycline Repressor, domain 2"/>
    <property type="match status" value="1"/>
</dbReference>
<evidence type="ECO:0000313" key="6">
    <source>
        <dbReference type="Proteomes" id="UP001183648"/>
    </source>
</evidence>
<dbReference type="Proteomes" id="UP001183648">
    <property type="component" value="Unassembled WGS sequence"/>
</dbReference>